<evidence type="ECO:0000313" key="1">
    <source>
        <dbReference type="EMBL" id="OGZ17374.1"/>
    </source>
</evidence>
<evidence type="ECO:0000313" key="2">
    <source>
        <dbReference type="Proteomes" id="UP000178106"/>
    </source>
</evidence>
<accession>A0A1G2DUN5</accession>
<comment type="caution">
    <text evidence="1">The sequence shown here is derived from an EMBL/GenBank/DDBJ whole genome shotgun (WGS) entry which is preliminary data.</text>
</comment>
<gene>
    <name evidence="1" type="ORF">A2494_00720</name>
</gene>
<sequence>MANANIIAMIGFKISVLILPTNVSTEGGITAAASAAAGKNIEFIKILYQAIDTIQEKTKHPPSGGCFAHNNK</sequence>
<name>A0A1G2DUN5_9BACT</name>
<protein>
    <submittedName>
        <fullName evidence="1">Uncharacterized protein</fullName>
    </submittedName>
</protein>
<reference evidence="1 2" key="1">
    <citation type="journal article" date="2016" name="Nat. Commun.">
        <title>Thousands of microbial genomes shed light on interconnected biogeochemical processes in an aquifer system.</title>
        <authorList>
            <person name="Anantharaman K."/>
            <person name="Brown C.T."/>
            <person name="Hug L.A."/>
            <person name="Sharon I."/>
            <person name="Castelle C.J."/>
            <person name="Probst A.J."/>
            <person name="Thomas B.C."/>
            <person name="Singh A."/>
            <person name="Wilkins M.J."/>
            <person name="Karaoz U."/>
            <person name="Brodie E.L."/>
            <person name="Williams K.H."/>
            <person name="Hubbard S.S."/>
            <person name="Banfield J.F."/>
        </authorList>
    </citation>
    <scope>NUCLEOTIDE SEQUENCE [LARGE SCALE GENOMIC DNA]</scope>
</reference>
<organism evidence="1 2">
    <name type="scientific">Candidatus Lloydbacteria bacterium RIFOXYC12_FULL_46_25</name>
    <dbReference type="NCBI Taxonomy" id="1798670"/>
    <lineage>
        <taxon>Bacteria</taxon>
        <taxon>Candidatus Lloydiibacteriota</taxon>
    </lineage>
</organism>
<dbReference type="Proteomes" id="UP000178106">
    <property type="component" value="Unassembled WGS sequence"/>
</dbReference>
<dbReference type="EMBL" id="MHLU01000138">
    <property type="protein sequence ID" value="OGZ17374.1"/>
    <property type="molecule type" value="Genomic_DNA"/>
</dbReference>
<dbReference type="AlphaFoldDB" id="A0A1G2DUN5"/>
<proteinExistence type="predicted"/>